<sequence length="188" mass="20952">MSPLQDRESEEPTRNNLVNSEVLMLRAPPVLLLLLACFAWLFPPDARAQGGTTAQAAQSKGFRLEQNYPSPANPDTYIPFILEGDLFADGAPRVVSMRVVNMLGQIVAVPRAVGHPRGANVPVLNLRYTEPGRKVAYWDGRDLNGTRVATGVYFCMLQVGDRTEYLKVIVTAPPRRRSRFWPFGRRGD</sequence>
<proteinExistence type="predicted"/>
<dbReference type="AlphaFoldDB" id="A0A6J4LD20"/>
<dbReference type="EMBL" id="CADCTV010000434">
    <property type="protein sequence ID" value="CAA9329427.1"/>
    <property type="molecule type" value="Genomic_DNA"/>
</dbReference>
<dbReference type="Gene3D" id="2.60.40.4070">
    <property type="match status" value="1"/>
</dbReference>
<reference evidence="1" key="1">
    <citation type="submission" date="2020-02" db="EMBL/GenBank/DDBJ databases">
        <authorList>
            <person name="Meier V. D."/>
        </authorList>
    </citation>
    <scope>NUCLEOTIDE SEQUENCE</scope>
    <source>
        <strain evidence="1">AVDCRST_MAG89</strain>
    </source>
</reference>
<gene>
    <name evidence="1" type="ORF">AVDCRST_MAG89-2053</name>
</gene>
<evidence type="ECO:0008006" key="2">
    <source>
        <dbReference type="Google" id="ProtNLM"/>
    </source>
</evidence>
<organism evidence="1">
    <name type="scientific">uncultured Gemmatimonadota bacterium</name>
    <dbReference type="NCBI Taxonomy" id="203437"/>
    <lineage>
        <taxon>Bacteria</taxon>
        <taxon>Pseudomonadati</taxon>
        <taxon>Gemmatimonadota</taxon>
        <taxon>environmental samples</taxon>
    </lineage>
</organism>
<accession>A0A6J4LD20</accession>
<protein>
    <recommendedName>
        <fullName evidence="2">FlgD Ig-like domain-containing protein</fullName>
    </recommendedName>
</protein>
<evidence type="ECO:0000313" key="1">
    <source>
        <dbReference type="EMBL" id="CAA9329427.1"/>
    </source>
</evidence>
<name>A0A6J4LD20_9BACT</name>